<proteinExistence type="inferred from homology"/>
<keyword evidence="2" id="KW-0560">Oxidoreductase</keyword>
<dbReference type="Pfam" id="PF00106">
    <property type="entry name" value="adh_short"/>
    <property type="match status" value="1"/>
</dbReference>
<dbReference type="EMBL" id="CP031222">
    <property type="protein sequence ID" value="AXI04285.1"/>
    <property type="molecule type" value="Genomic_DNA"/>
</dbReference>
<evidence type="ECO:0000313" key="4">
    <source>
        <dbReference type="EMBL" id="AXI04285.1"/>
    </source>
</evidence>
<dbReference type="PIRSF" id="PIRSF000126">
    <property type="entry name" value="11-beta-HSD1"/>
    <property type="match status" value="1"/>
</dbReference>
<dbReference type="PRINTS" id="PR00080">
    <property type="entry name" value="SDRFAMILY"/>
</dbReference>
<dbReference type="PRINTS" id="PR00081">
    <property type="entry name" value="GDHRDH"/>
</dbReference>
<keyword evidence="5" id="KW-1185">Reference proteome</keyword>
<name>A0A345PAH6_9GAMM</name>
<dbReference type="Proteomes" id="UP000253940">
    <property type="component" value="Chromosome"/>
</dbReference>
<dbReference type="PANTHER" id="PTHR44196">
    <property type="entry name" value="DEHYDROGENASE/REDUCTASE SDR FAMILY MEMBER 7B"/>
    <property type="match status" value="1"/>
</dbReference>
<dbReference type="InterPro" id="IPR002347">
    <property type="entry name" value="SDR_fam"/>
</dbReference>
<dbReference type="AlphaFoldDB" id="A0A345PAH6"/>
<dbReference type="CDD" id="cd05233">
    <property type="entry name" value="SDR_c"/>
    <property type="match status" value="1"/>
</dbReference>
<evidence type="ECO:0000256" key="2">
    <source>
        <dbReference type="ARBA" id="ARBA00023002"/>
    </source>
</evidence>
<evidence type="ECO:0000256" key="3">
    <source>
        <dbReference type="RuleBase" id="RU000363"/>
    </source>
</evidence>
<evidence type="ECO:0000256" key="1">
    <source>
        <dbReference type="ARBA" id="ARBA00006484"/>
    </source>
</evidence>
<dbReference type="GO" id="GO:0016020">
    <property type="term" value="C:membrane"/>
    <property type="evidence" value="ECO:0007669"/>
    <property type="project" value="TreeGrafter"/>
</dbReference>
<dbReference type="PANTHER" id="PTHR44196:SF2">
    <property type="entry name" value="SHORT-CHAIN DEHYDROGENASE-RELATED"/>
    <property type="match status" value="1"/>
</dbReference>
<organism evidence="4 5">
    <name type="scientific">Aquirhabdus parva</name>
    <dbReference type="NCBI Taxonomy" id="2283318"/>
    <lineage>
        <taxon>Bacteria</taxon>
        <taxon>Pseudomonadati</taxon>
        <taxon>Pseudomonadota</taxon>
        <taxon>Gammaproteobacteria</taxon>
        <taxon>Moraxellales</taxon>
        <taxon>Moraxellaceae</taxon>
        <taxon>Aquirhabdus</taxon>
    </lineage>
</organism>
<comment type="similarity">
    <text evidence="1 3">Belongs to the short-chain dehydrogenases/reductases (SDR) family.</text>
</comment>
<dbReference type="OrthoDB" id="9810734at2"/>
<evidence type="ECO:0000313" key="5">
    <source>
        <dbReference type="Proteomes" id="UP000253940"/>
    </source>
</evidence>
<dbReference type="Gene3D" id="3.40.50.720">
    <property type="entry name" value="NAD(P)-binding Rossmann-like Domain"/>
    <property type="match status" value="1"/>
</dbReference>
<protein>
    <submittedName>
        <fullName evidence="4">SDR family NAD(P)-dependent oxidoreductase</fullName>
    </submittedName>
</protein>
<gene>
    <name evidence="4" type="ORF">HYN46_16440</name>
</gene>
<reference evidence="4 5" key="1">
    <citation type="submission" date="2018-07" db="EMBL/GenBank/DDBJ databases">
        <title>Genome sequencing of Moraxellaceae gen. HYN0046.</title>
        <authorList>
            <person name="Kim M."/>
            <person name="Yi H."/>
        </authorList>
    </citation>
    <scope>NUCLEOTIDE SEQUENCE [LARGE SCALE GENOMIC DNA]</scope>
    <source>
        <strain evidence="4 5">HYN0046</strain>
    </source>
</reference>
<dbReference type="KEGG" id="mbah:HYN46_16440"/>
<accession>A0A345PAH6</accession>
<dbReference type="SUPFAM" id="SSF51735">
    <property type="entry name" value="NAD(P)-binding Rossmann-fold domains"/>
    <property type="match status" value="1"/>
</dbReference>
<dbReference type="GO" id="GO:0016491">
    <property type="term" value="F:oxidoreductase activity"/>
    <property type="evidence" value="ECO:0007669"/>
    <property type="project" value="UniProtKB-KW"/>
</dbReference>
<sequence>MVTTAQHTALITGASSGLGAEYARLLAAEGHQLVLVARRLDRLEALISELQQKYPQRMEAISCDLADAGATAYLMDEIATRELSIDILINNAGYSPKESFSQQTPQVVQAQLHVMINAVTELCHAVLPNMTEKQWGRIINVSSLAAFAPPGRGTMYSAIKQYVLAFSQSLDMDVRRDGIRVTALCPGFTHTEFHEVMDVADKASKIPAAFWSDAPFVVSAGWRAVNAGQAVCTPGMLNNVIAVVSKRLPERVRYHMGRVNPLE</sequence>
<dbReference type="RefSeq" id="WP_114900393.1">
    <property type="nucleotide sequence ID" value="NZ_CP031222.1"/>
</dbReference>
<dbReference type="InterPro" id="IPR036291">
    <property type="entry name" value="NAD(P)-bd_dom_sf"/>
</dbReference>